<gene>
    <name evidence="5" type="ORF">BK138_12155</name>
</gene>
<dbReference type="PANTHER" id="PTHR33392:SF6">
    <property type="entry name" value="POLYISOPRENYL-TEICHOIC ACID--PEPTIDOGLYCAN TEICHOIC ACID TRANSFERASE TAGU"/>
    <property type="match status" value="1"/>
</dbReference>
<accession>A0A1R1EVE1</accession>
<protein>
    <submittedName>
        <fullName evidence="5">Transcriptional regulator</fullName>
    </submittedName>
</protein>
<dbReference type="STRING" id="297318.BK138_12155"/>
<evidence type="ECO:0000259" key="4">
    <source>
        <dbReference type="Pfam" id="PF03816"/>
    </source>
</evidence>
<dbReference type="PANTHER" id="PTHR33392">
    <property type="entry name" value="POLYISOPRENYL-TEICHOIC ACID--PEPTIDOGLYCAN TEICHOIC ACID TRANSFERASE TAGU"/>
    <property type="match status" value="1"/>
</dbReference>
<name>A0A1R1EVE1_9BACL</name>
<evidence type="ECO:0000313" key="5">
    <source>
        <dbReference type="EMBL" id="OMF55755.1"/>
    </source>
</evidence>
<sequence length="359" mass="39936">MSPSNTSLPPRSHGGTPKGKVPPKKKKKKSGFKTFLKFVLILIILAVLAVAGYAGYLYYKADHGVLDTGVDAPVAPSQSAKVKPITMLLLGTDYRPETKTHLSDVIMIAAFNPDTKSATLVSVPRDTKIELKGYRENKANAYYPNFLADEKQSGIKATDEMKTMFSKYLDIDIDYVTVLNFQAFRDAVDALGGVDVTVDKNMCYRDKADGTDINLKKGEQELNGKQALDFVRYRKSNCRPRTDASDDFDRNRRQNEVLHSLIDKMQTFKGVTSLGGVLDAMNNNMETDIEKDQLKNMIATYWKIKKEDVKFMPITGNWKSPYVYVDDDELDKAKQALKDELAGKAAVEAGTSADESSNP</sequence>
<keyword evidence="3" id="KW-1133">Transmembrane helix</keyword>
<feature type="region of interest" description="Disordered" evidence="2">
    <location>
        <begin position="1"/>
        <end position="27"/>
    </location>
</feature>
<feature type="domain" description="Cell envelope-related transcriptional attenuator" evidence="4">
    <location>
        <begin position="103"/>
        <end position="266"/>
    </location>
</feature>
<feature type="transmembrane region" description="Helical" evidence="3">
    <location>
        <begin position="35"/>
        <end position="59"/>
    </location>
</feature>
<comment type="caution">
    <text evidence="5">The sequence shown here is derived from an EMBL/GenBank/DDBJ whole genome shotgun (WGS) entry which is preliminary data.</text>
</comment>
<evidence type="ECO:0000313" key="6">
    <source>
        <dbReference type="Proteomes" id="UP000187172"/>
    </source>
</evidence>
<dbReference type="Gene3D" id="3.40.630.190">
    <property type="entry name" value="LCP protein"/>
    <property type="match status" value="1"/>
</dbReference>
<evidence type="ECO:0000256" key="2">
    <source>
        <dbReference type="SAM" id="MobiDB-lite"/>
    </source>
</evidence>
<reference evidence="5 6" key="1">
    <citation type="submission" date="2016-11" db="EMBL/GenBank/DDBJ databases">
        <title>Paenibacillus species isolates.</title>
        <authorList>
            <person name="Beno S.M."/>
        </authorList>
    </citation>
    <scope>NUCLEOTIDE SEQUENCE [LARGE SCALE GENOMIC DNA]</scope>
    <source>
        <strain evidence="5 6">FSL R5-0378</strain>
    </source>
</reference>
<dbReference type="EMBL" id="MRTP01000002">
    <property type="protein sequence ID" value="OMF55755.1"/>
    <property type="molecule type" value="Genomic_DNA"/>
</dbReference>
<evidence type="ECO:0000256" key="1">
    <source>
        <dbReference type="ARBA" id="ARBA00006068"/>
    </source>
</evidence>
<organism evidence="5 6">
    <name type="scientific">Paenibacillus rhizosphaerae</name>
    <dbReference type="NCBI Taxonomy" id="297318"/>
    <lineage>
        <taxon>Bacteria</taxon>
        <taxon>Bacillati</taxon>
        <taxon>Bacillota</taxon>
        <taxon>Bacilli</taxon>
        <taxon>Bacillales</taxon>
        <taxon>Paenibacillaceae</taxon>
        <taxon>Paenibacillus</taxon>
    </lineage>
</organism>
<keyword evidence="3" id="KW-0472">Membrane</keyword>
<keyword evidence="6" id="KW-1185">Reference proteome</keyword>
<keyword evidence="3" id="KW-0812">Transmembrane</keyword>
<proteinExistence type="inferred from homology"/>
<dbReference type="InterPro" id="IPR004474">
    <property type="entry name" value="LytR_CpsA_psr"/>
</dbReference>
<dbReference type="RefSeq" id="WP_076170148.1">
    <property type="nucleotide sequence ID" value="NZ_MRTP01000002.1"/>
</dbReference>
<dbReference type="NCBIfam" id="TIGR00350">
    <property type="entry name" value="lytR_cpsA_psr"/>
    <property type="match status" value="1"/>
</dbReference>
<dbReference type="AlphaFoldDB" id="A0A1R1EVE1"/>
<dbReference type="Pfam" id="PF03816">
    <property type="entry name" value="LytR_cpsA_psr"/>
    <property type="match status" value="1"/>
</dbReference>
<comment type="similarity">
    <text evidence="1">Belongs to the LytR/CpsA/Psr (LCP) family.</text>
</comment>
<evidence type="ECO:0000256" key="3">
    <source>
        <dbReference type="SAM" id="Phobius"/>
    </source>
</evidence>
<dbReference type="InterPro" id="IPR050922">
    <property type="entry name" value="LytR/CpsA/Psr_CW_biosynth"/>
</dbReference>
<dbReference type="Proteomes" id="UP000187172">
    <property type="component" value="Unassembled WGS sequence"/>
</dbReference>